<organism evidence="7 8">
    <name type="scientific">Apiotrichum porosum</name>
    <dbReference type="NCBI Taxonomy" id="105984"/>
    <lineage>
        <taxon>Eukaryota</taxon>
        <taxon>Fungi</taxon>
        <taxon>Dikarya</taxon>
        <taxon>Basidiomycota</taxon>
        <taxon>Agaricomycotina</taxon>
        <taxon>Tremellomycetes</taxon>
        <taxon>Trichosporonales</taxon>
        <taxon>Trichosporonaceae</taxon>
        <taxon>Apiotrichum</taxon>
    </lineage>
</organism>
<dbReference type="InterPro" id="IPR007219">
    <property type="entry name" value="XnlR_reg_dom"/>
</dbReference>
<evidence type="ECO:0000256" key="5">
    <source>
        <dbReference type="SAM" id="MobiDB-lite"/>
    </source>
</evidence>
<reference evidence="7 8" key="1">
    <citation type="submission" date="2018-11" db="EMBL/GenBank/DDBJ databases">
        <title>Genome sequence of Apiotrichum porosum DSM 27194.</title>
        <authorList>
            <person name="Aliyu H."/>
            <person name="Gorte O."/>
            <person name="Ochsenreither K."/>
        </authorList>
    </citation>
    <scope>NUCLEOTIDE SEQUENCE [LARGE SCALE GENOMIC DNA]</scope>
    <source>
        <strain evidence="7 8">DSM 27194</strain>
    </source>
</reference>
<feature type="region of interest" description="Disordered" evidence="5">
    <location>
        <begin position="1"/>
        <end position="32"/>
    </location>
</feature>
<evidence type="ECO:0000313" key="8">
    <source>
        <dbReference type="Proteomes" id="UP000279236"/>
    </source>
</evidence>
<feature type="compositionally biased region" description="Basic and acidic residues" evidence="5">
    <location>
        <begin position="7"/>
        <end position="16"/>
    </location>
</feature>
<dbReference type="PROSITE" id="PS00463">
    <property type="entry name" value="ZN2_CY6_FUNGAL_1"/>
    <property type="match status" value="1"/>
</dbReference>
<dbReference type="RefSeq" id="XP_028472119.1">
    <property type="nucleotide sequence ID" value="XM_028619546.1"/>
</dbReference>
<comment type="subcellular location">
    <subcellularLocation>
        <location evidence="1">Nucleus</location>
    </subcellularLocation>
</comment>
<dbReference type="GO" id="GO:0000981">
    <property type="term" value="F:DNA-binding transcription factor activity, RNA polymerase II-specific"/>
    <property type="evidence" value="ECO:0007669"/>
    <property type="project" value="InterPro"/>
</dbReference>
<evidence type="ECO:0000256" key="3">
    <source>
        <dbReference type="ARBA" id="ARBA00023125"/>
    </source>
</evidence>
<dbReference type="CDD" id="cd00067">
    <property type="entry name" value="GAL4"/>
    <property type="match status" value="1"/>
</dbReference>
<keyword evidence="8" id="KW-1185">Reference proteome</keyword>
<dbReference type="CDD" id="cd12148">
    <property type="entry name" value="fungal_TF_MHR"/>
    <property type="match status" value="1"/>
</dbReference>
<dbReference type="Pfam" id="PF00172">
    <property type="entry name" value="Zn_clus"/>
    <property type="match status" value="1"/>
</dbReference>
<evidence type="ECO:0000259" key="6">
    <source>
        <dbReference type="PROSITE" id="PS50048"/>
    </source>
</evidence>
<keyword evidence="3" id="KW-0238">DNA-binding</keyword>
<proteinExistence type="predicted"/>
<comment type="caution">
    <text evidence="7">The sequence shown here is derived from an EMBL/GenBank/DDBJ whole genome shotgun (WGS) entry which is preliminary data.</text>
</comment>
<evidence type="ECO:0000256" key="2">
    <source>
        <dbReference type="ARBA" id="ARBA00022723"/>
    </source>
</evidence>
<dbReference type="Gene3D" id="4.10.240.10">
    <property type="entry name" value="Zn(2)-C6 fungal-type DNA-binding domain"/>
    <property type="match status" value="1"/>
</dbReference>
<keyword evidence="4" id="KW-0539">Nucleus</keyword>
<dbReference type="InterPro" id="IPR050987">
    <property type="entry name" value="AtrR-like"/>
</dbReference>
<dbReference type="SUPFAM" id="SSF57701">
    <property type="entry name" value="Zn2/Cys6 DNA-binding domain"/>
    <property type="match status" value="1"/>
</dbReference>
<dbReference type="SMART" id="SM00066">
    <property type="entry name" value="GAL4"/>
    <property type="match status" value="1"/>
</dbReference>
<evidence type="ECO:0000313" key="7">
    <source>
        <dbReference type="EMBL" id="RSH76972.1"/>
    </source>
</evidence>
<dbReference type="EMBL" id="RSCE01000019">
    <property type="protein sequence ID" value="RSH76972.1"/>
    <property type="molecule type" value="Genomic_DNA"/>
</dbReference>
<dbReference type="GO" id="GO:0008270">
    <property type="term" value="F:zinc ion binding"/>
    <property type="evidence" value="ECO:0007669"/>
    <property type="project" value="InterPro"/>
</dbReference>
<accession>A0A427XDR9</accession>
<dbReference type="InterPro" id="IPR001138">
    <property type="entry name" value="Zn2Cys6_DnaBD"/>
</dbReference>
<name>A0A427XDR9_9TREE</name>
<dbReference type="GO" id="GO:0003677">
    <property type="term" value="F:DNA binding"/>
    <property type="evidence" value="ECO:0007669"/>
    <property type="project" value="UniProtKB-KW"/>
</dbReference>
<gene>
    <name evidence="7" type="ORF">EHS24_003911</name>
</gene>
<dbReference type="Pfam" id="PF04082">
    <property type="entry name" value="Fungal_trans"/>
    <property type="match status" value="1"/>
</dbReference>
<keyword evidence="2" id="KW-0479">Metal-binding</keyword>
<evidence type="ECO:0000256" key="4">
    <source>
        <dbReference type="ARBA" id="ARBA00023242"/>
    </source>
</evidence>
<dbReference type="GO" id="GO:0006351">
    <property type="term" value="P:DNA-templated transcription"/>
    <property type="evidence" value="ECO:0007669"/>
    <property type="project" value="InterPro"/>
</dbReference>
<dbReference type="Proteomes" id="UP000279236">
    <property type="component" value="Unassembled WGS sequence"/>
</dbReference>
<feature type="domain" description="Zn(2)-C6 fungal-type" evidence="6">
    <location>
        <begin position="61"/>
        <end position="90"/>
    </location>
</feature>
<protein>
    <recommendedName>
        <fullName evidence="6">Zn(2)-C6 fungal-type domain-containing protein</fullName>
    </recommendedName>
</protein>
<evidence type="ECO:0000256" key="1">
    <source>
        <dbReference type="ARBA" id="ARBA00004123"/>
    </source>
</evidence>
<dbReference type="PROSITE" id="PS50048">
    <property type="entry name" value="ZN2_CY6_FUNGAL_2"/>
    <property type="match status" value="1"/>
</dbReference>
<dbReference type="SMART" id="SM00906">
    <property type="entry name" value="Fungal_trans"/>
    <property type="match status" value="1"/>
</dbReference>
<dbReference type="PANTHER" id="PTHR46910">
    <property type="entry name" value="TRANSCRIPTION FACTOR PDR1"/>
    <property type="match status" value="1"/>
</dbReference>
<dbReference type="GO" id="GO:0005634">
    <property type="term" value="C:nucleus"/>
    <property type="evidence" value="ECO:0007669"/>
    <property type="project" value="UniProtKB-SubCell"/>
</dbReference>
<dbReference type="OrthoDB" id="39175at2759"/>
<sequence length="793" mass="85334">MSAPSDTSHDTHDTHDAQQAARDASSGFSSASLPCSPRAIVHAAGPSTLAGEAQRTRFLRACDRCRLRKVKCDSNMPCGRCTAEGHECVLGDRPSRLLTSHPTRPASRVHEEPSARAPGHTAARRSVEPPKPATAKRRRRASGEMSPSATVLLSDSTTHWYSAGDGTQHFAGSTSGLPVLEMARRRIKDQTNAVPSPTSSQSAWDYLAQLLRADPDDEPRPSDEPGGTPGQGLPEEPASQPATGDMKVFDMVTAVIPFDLVASLLDTFFFVIHPSWPILHSPTVFRQLEDWSDPSFGALVVSMCMLASRYSSDPRVLADDGDPTSAGMQYHALLSQLLGGEKNTKLFELIAIFFASQFFCMNNVPRPLALSYFGTAFSYCIDAGFHRDLPRHIPVDPIEREMRARIAWSIYCWDKLLAAVFGRPPWLPLGDIDCDVPVPFGDALTDASPQAAVHDAEYVEVFNALISVCAVLNMALKAVNHRPLYPGSPFLNQLAKYMALQRCDDALLTDVEEHLDMWRAQLPASLRRSGGSSTSTPALPPRDPPLSVAVERVWCTQTLICILVHARRLQLAQATNAPKQHHYRAPVVAAAKTLIDAHVQLGAAHILQYCDMSEFTPHTLRSRTVVAYEILVAGRLLVACFLGAQAGGGGKEVRECERTIVAASMFLKMLGGVLPIARACGMDVGHPLPTADTELLAGRAARSRTARELGGVGLLGDMLTLSSGMPPADRAEVGSSLAPPSVFAHGVGALSSTLVEAQAAAAAFSSSMPSAGLEHAHGLPDFDFSFLFPAPQM</sequence>
<dbReference type="PANTHER" id="PTHR46910:SF3">
    <property type="entry name" value="HALOTOLERANCE PROTEIN 9-RELATED"/>
    <property type="match status" value="1"/>
</dbReference>
<feature type="region of interest" description="Disordered" evidence="5">
    <location>
        <begin position="214"/>
        <end position="243"/>
    </location>
</feature>
<feature type="region of interest" description="Disordered" evidence="5">
    <location>
        <begin position="93"/>
        <end position="150"/>
    </location>
</feature>
<dbReference type="AlphaFoldDB" id="A0A427XDR9"/>
<dbReference type="InterPro" id="IPR036864">
    <property type="entry name" value="Zn2-C6_fun-type_DNA-bd_sf"/>
</dbReference>
<dbReference type="GeneID" id="39588454"/>